<gene>
    <name evidence="8" type="ORF">PGLA1383_LOCUS4372</name>
</gene>
<keyword evidence="3 5" id="KW-0697">Rotamase</keyword>
<dbReference type="PANTHER" id="PTHR10516">
    <property type="entry name" value="PEPTIDYL-PROLYL CIS-TRANS ISOMERASE"/>
    <property type="match status" value="1"/>
</dbReference>
<evidence type="ECO:0000256" key="6">
    <source>
        <dbReference type="SAM" id="MobiDB-lite"/>
    </source>
</evidence>
<evidence type="ECO:0000256" key="4">
    <source>
        <dbReference type="ARBA" id="ARBA00023235"/>
    </source>
</evidence>
<evidence type="ECO:0000313" key="8">
    <source>
        <dbReference type="EMBL" id="CAE8585465.1"/>
    </source>
</evidence>
<evidence type="ECO:0000256" key="3">
    <source>
        <dbReference type="ARBA" id="ARBA00023110"/>
    </source>
</evidence>
<dbReference type="InterPro" id="IPR050689">
    <property type="entry name" value="FKBP-type_PPIase"/>
</dbReference>
<evidence type="ECO:0000256" key="2">
    <source>
        <dbReference type="ARBA" id="ARBA00013194"/>
    </source>
</evidence>
<reference evidence="8" key="1">
    <citation type="submission" date="2021-02" db="EMBL/GenBank/DDBJ databases">
        <authorList>
            <person name="Dougan E. K."/>
            <person name="Rhodes N."/>
            <person name="Thang M."/>
            <person name="Chan C."/>
        </authorList>
    </citation>
    <scope>NUCLEOTIDE SEQUENCE</scope>
</reference>
<dbReference type="PROSITE" id="PS50059">
    <property type="entry name" value="FKBP_PPIASE"/>
    <property type="match status" value="1"/>
</dbReference>
<keyword evidence="9" id="KW-1185">Reference proteome</keyword>
<evidence type="ECO:0000256" key="5">
    <source>
        <dbReference type="PROSITE-ProRule" id="PRU00277"/>
    </source>
</evidence>
<comment type="catalytic activity">
    <reaction evidence="1 5">
        <text>[protein]-peptidylproline (omega=180) = [protein]-peptidylproline (omega=0)</text>
        <dbReference type="Rhea" id="RHEA:16237"/>
        <dbReference type="Rhea" id="RHEA-COMP:10747"/>
        <dbReference type="Rhea" id="RHEA-COMP:10748"/>
        <dbReference type="ChEBI" id="CHEBI:83833"/>
        <dbReference type="ChEBI" id="CHEBI:83834"/>
        <dbReference type="EC" id="5.2.1.8"/>
    </reaction>
</comment>
<keyword evidence="4 5" id="KW-0413">Isomerase</keyword>
<dbReference type="GO" id="GO:0003755">
    <property type="term" value="F:peptidyl-prolyl cis-trans isomerase activity"/>
    <property type="evidence" value="ECO:0007669"/>
    <property type="project" value="UniProtKB-KW"/>
</dbReference>
<sequence length="325" mass="35344">METVVADADRLWADGVRGFFAAAESGQLEPALEKFRASLARPSAASARTVSRRLYFVAELLLDAGCRDEALRCLQKSVQLDPLLREAHVALCLALSEAGDGLGLSTAAAAAIAIVEGGFWVDLRTRDLFGTPKSSSGSRAENRGSESMGDEKSRDLEASYVAIRRELEDCWYVGALLPELDSFGSGYADKQQQVATEILLDKLAVWLQRSGDELSLDVEVETISPGDRKKFPRKADMLRIHYNATVAASGEVFDTTREKNKPLKFRLGSGQVMPGLEEGIMQMSLGERARLKIPAAKAFGAEAVDGLIPPNSDVEYDVILVWIGY</sequence>
<comment type="caution">
    <text evidence="8">The sequence shown here is derived from an EMBL/GenBank/DDBJ whole genome shotgun (WGS) entry which is preliminary data.</text>
</comment>
<dbReference type="SUPFAM" id="SSF48452">
    <property type="entry name" value="TPR-like"/>
    <property type="match status" value="1"/>
</dbReference>
<evidence type="ECO:0000256" key="1">
    <source>
        <dbReference type="ARBA" id="ARBA00000971"/>
    </source>
</evidence>
<evidence type="ECO:0000313" key="9">
    <source>
        <dbReference type="Proteomes" id="UP000654075"/>
    </source>
</evidence>
<protein>
    <recommendedName>
        <fullName evidence="2 5">peptidylprolyl isomerase</fullName>
        <ecNumber evidence="2 5">5.2.1.8</ecNumber>
    </recommendedName>
</protein>
<proteinExistence type="predicted"/>
<dbReference type="InterPro" id="IPR046357">
    <property type="entry name" value="PPIase_dom_sf"/>
</dbReference>
<dbReference type="OrthoDB" id="1902587at2759"/>
<dbReference type="EMBL" id="CAJNNV010001646">
    <property type="protein sequence ID" value="CAE8585465.1"/>
    <property type="molecule type" value="Genomic_DNA"/>
</dbReference>
<dbReference type="SUPFAM" id="SSF54534">
    <property type="entry name" value="FKBP-like"/>
    <property type="match status" value="1"/>
</dbReference>
<accession>A0A813DG63</accession>
<dbReference type="EC" id="5.2.1.8" evidence="2 5"/>
<dbReference type="Gene3D" id="3.10.50.40">
    <property type="match status" value="1"/>
</dbReference>
<organism evidence="8 9">
    <name type="scientific">Polarella glacialis</name>
    <name type="common">Dinoflagellate</name>
    <dbReference type="NCBI Taxonomy" id="89957"/>
    <lineage>
        <taxon>Eukaryota</taxon>
        <taxon>Sar</taxon>
        <taxon>Alveolata</taxon>
        <taxon>Dinophyceae</taxon>
        <taxon>Suessiales</taxon>
        <taxon>Suessiaceae</taxon>
        <taxon>Polarella</taxon>
    </lineage>
</organism>
<feature type="domain" description="PPIase FKBP-type" evidence="7">
    <location>
        <begin position="235"/>
        <end position="324"/>
    </location>
</feature>
<name>A0A813DG63_POLGL</name>
<evidence type="ECO:0000259" key="7">
    <source>
        <dbReference type="PROSITE" id="PS50059"/>
    </source>
</evidence>
<dbReference type="GO" id="GO:0005737">
    <property type="term" value="C:cytoplasm"/>
    <property type="evidence" value="ECO:0007669"/>
    <property type="project" value="TreeGrafter"/>
</dbReference>
<dbReference type="Pfam" id="PF00254">
    <property type="entry name" value="FKBP_C"/>
    <property type="match status" value="1"/>
</dbReference>
<feature type="region of interest" description="Disordered" evidence="6">
    <location>
        <begin position="132"/>
        <end position="152"/>
    </location>
</feature>
<dbReference type="InterPro" id="IPR011990">
    <property type="entry name" value="TPR-like_helical_dom_sf"/>
</dbReference>
<dbReference type="AlphaFoldDB" id="A0A813DG63"/>
<dbReference type="Proteomes" id="UP000654075">
    <property type="component" value="Unassembled WGS sequence"/>
</dbReference>
<dbReference type="InterPro" id="IPR001179">
    <property type="entry name" value="PPIase_FKBP_dom"/>
</dbReference>
<dbReference type="PANTHER" id="PTHR10516:SF443">
    <property type="entry name" value="FK506-BINDING PROTEIN 59-RELATED"/>
    <property type="match status" value="1"/>
</dbReference>
<feature type="compositionally biased region" description="Basic and acidic residues" evidence="6">
    <location>
        <begin position="140"/>
        <end position="152"/>
    </location>
</feature>
<dbReference type="Gene3D" id="1.25.40.10">
    <property type="entry name" value="Tetratricopeptide repeat domain"/>
    <property type="match status" value="1"/>
</dbReference>